<evidence type="ECO:0000256" key="2">
    <source>
        <dbReference type="ARBA" id="ARBA00023002"/>
    </source>
</evidence>
<accession>A0A5C6DCZ1</accession>
<dbReference type="SMART" id="SM00822">
    <property type="entry name" value="PKS_KR"/>
    <property type="match status" value="1"/>
</dbReference>
<organism evidence="4 5">
    <name type="scientific">Novipirellula aureliae</name>
    <dbReference type="NCBI Taxonomy" id="2527966"/>
    <lineage>
        <taxon>Bacteria</taxon>
        <taxon>Pseudomonadati</taxon>
        <taxon>Planctomycetota</taxon>
        <taxon>Planctomycetia</taxon>
        <taxon>Pirellulales</taxon>
        <taxon>Pirellulaceae</taxon>
        <taxon>Novipirellula</taxon>
    </lineage>
</organism>
<dbReference type="Gene3D" id="3.40.50.720">
    <property type="entry name" value="NAD(P)-binding Rossmann-like Domain"/>
    <property type="match status" value="1"/>
</dbReference>
<dbReference type="InterPro" id="IPR057326">
    <property type="entry name" value="KR_dom"/>
</dbReference>
<dbReference type="AlphaFoldDB" id="A0A5C6DCZ1"/>
<dbReference type="SUPFAM" id="SSF51735">
    <property type="entry name" value="NAD(P)-binding Rossmann-fold domains"/>
    <property type="match status" value="1"/>
</dbReference>
<dbReference type="Proteomes" id="UP000315471">
    <property type="component" value="Unassembled WGS sequence"/>
</dbReference>
<dbReference type="InterPro" id="IPR036291">
    <property type="entry name" value="NAD(P)-bd_dom_sf"/>
</dbReference>
<evidence type="ECO:0000313" key="4">
    <source>
        <dbReference type="EMBL" id="TWU33637.1"/>
    </source>
</evidence>
<dbReference type="RefSeq" id="WP_146602750.1">
    <property type="nucleotide sequence ID" value="NZ_SJPY01000013.1"/>
</dbReference>
<dbReference type="PANTHER" id="PTHR43639:SF1">
    <property type="entry name" value="SHORT-CHAIN DEHYDROGENASE_REDUCTASE FAMILY PROTEIN"/>
    <property type="match status" value="1"/>
</dbReference>
<dbReference type="PANTHER" id="PTHR43639">
    <property type="entry name" value="OXIDOREDUCTASE, SHORT-CHAIN DEHYDROGENASE/REDUCTASE FAMILY (AFU_ORTHOLOGUE AFUA_5G02870)"/>
    <property type="match status" value="1"/>
</dbReference>
<dbReference type="Pfam" id="PF13561">
    <property type="entry name" value="adh_short_C2"/>
    <property type="match status" value="1"/>
</dbReference>
<dbReference type="EMBL" id="SJPY01000013">
    <property type="protein sequence ID" value="TWU33637.1"/>
    <property type="molecule type" value="Genomic_DNA"/>
</dbReference>
<evidence type="ECO:0000313" key="5">
    <source>
        <dbReference type="Proteomes" id="UP000315471"/>
    </source>
</evidence>
<dbReference type="PRINTS" id="PR00081">
    <property type="entry name" value="GDHRDH"/>
</dbReference>
<keyword evidence="5" id="KW-1185">Reference proteome</keyword>
<protein>
    <submittedName>
        <fullName evidence="4">Enoyl-[acyl-carrier-protein] reductase [NADPH] FabL</fullName>
        <ecNumber evidence="4">1.3.1.104</ecNumber>
    </submittedName>
</protein>
<dbReference type="EC" id="1.3.1.104" evidence="4"/>
<keyword evidence="2 4" id="KW-0560">Oxidoreductase</keyword>
<gene>
    <name evidence="4" type="primary">fabL</name>
    <name evidence="4" type="ORF">Q31b_56940</name>
</gene>
<proteinExistence type="inferred from homology"/>
<feature type="domain" description="Ketoreductase" evidence="3">
    <location>
        <begin position="7"/>
        <end position="193"/>
    </location>
</feature>
<comment type="caution">
    <text evidence="4">The sequence shown here is derived from an EMBL/GenBank/DDBJ whole genome shotgun (WGS) entry which is preliminary data.</text>
</comment>
<name>A0A5C6DCZ1_9BACT</name>
<sequence>MIDLTGKVALVTGGSRGIGHACAVRLAEAGADIVLNYVTSQTAANEVALKIRQLGRRVAVVKADVSEPDDATSMCEFIDQQWGKLDILVNNAATGGFRPLLSTQPKHFVTTMKTNVMALINLMQAAVKLLEKSEGRAKVVCLSSHGAYMALPMYGAVGGSKAALESYARHFAQELGGRGINVNILRAGLVETDSTRKMPFSDIMFAGRGTRSMTGDRFLTADDVADSVLFLSSPLSDLVQGETLTVDCGTAAHA</sequence>
<dbReference type="InterPro" id="IPR002347">
    <property type="entry name" value="SDR_fam"/>
</dbReference>
<dbReference type="OrthoDB" id="9803333at2"/>
<evidence type="ECO:0000256" key="1">
    <source>
        <dbReference type="ARBA" id="ARBA00006484"/>
    </source>
</evidence>
<reference evidence="4 5" key="1">
    <citation type="submission" date="2019-02" db="EMBL/GenBank/DDBJ databases">
        <title>Deep-cultivation of Planctomycetes and their phenomic and genomic characterization uncovers novel biology.</title>
        <authorList>
            <person name="Wiegand S."/>
            <person name="Jogler M."/>
            <person name="Boedeker C."/>
            <person name="Pinto D."/>
            <person name="Vollmers J."/>
            <person name="Rivas-Marin E."/>
            <person name="Kohn T."/>
            <person name="Peeters S.H."/>
            <person name="Heuer A."/>
            <person name="Rast P."/>
            <person name="Oberbeckmann S."/>
            <person name="Bunk B."/>
            <person name="Jeske O."/>
            <person name="Meyerdierks A."/>
            <person name="Storesund J.E."/>
            <person name="Kallscheuer N."/>
            <person name="Luecker S."/>
            <person name="Lage O.M."/>
            <person name="Pohl T."/>
            <person name="Merkel B.J."/>
            <person name="Hornburger P."/>
            <person name="Mueller R.-W."/>
            <person name="Bruemmer F."/>
            <person name="Labrenz M."/>
            <person name="Spormann A.M."/>
            <person name="Op Den Camp H."/>
            <person name="Overmann J."/>
            <person name="Amann R."/>
            <person name="Jetten M.S.M."/>
            <person name="Mascher T."/>
            <person name="Medema M.H."/>
            <person name="Devos D.P."/>
            <person name="Kaster A.-K."/>
            <person name="Ovreas L."/>
            <person name="Rohde M."/>
            <person name="Galperin M.Y."/>
            <person name="Jogler C."/>
        </authorList>
    </citation>
    <scope>NUCLEOTIDE SEQUENCE [LARGE SCALE GENOMIC DNA]</scope>
    <source>
        <strain evidence="4 5">Q31b</strain>
    </source>
</reference>
<comment type="similarity">
    <text evidence="1">Belongs to the short-chain dehydrogenases/reductases (SDR) family.</text>
</comment>
<evidence type="ECO:0000259" key="3">
    <source>
        <dbReference type="SMART" id="SM00822"/>
    </source>
</evidence>
<dbReference type="GO" id="GO:0141148">
    <property type="term" value="F:enoyl-[acyl-carrier-protein] reductase (NADPH) activity"/>
    <property type="evidence" value="ECO:0007669"/>
    <property type="project" value="UniProtKB-EC"/>
</dbReference>
<dbReference type="FunFam" id="3.40.50.720:FF:000084">
    <property type="entry name" value="Short-chain dehydrogenase reductase"/>
    <property type="match status" value="1"/>
</dbReference>